<evidence type="ECO:0000313" key="5">
    <source>
        <dbReference type="Proteomes" id="UP001236657"/>
    </source>
</evidence>
<comment type="similarity">
    <text evidence="2">Belongs to the band 7/mec-2 family.</text>
</comment>
<feature type="domain" description="Band 7" evidence="3">
    <location>
        <begin position="161"/>
        <end position="320"/>
    </location>
</feature>
<proteinExistence type="inferred from homology"/>
<evidence type="ECO:0000259" key="3">
    <source>
        <dbReference type="SMART" id="SM00244"/>
    </source>
</evidence>
<dbReference type="SMART" id="SM00244">
    <property type="entry name" value="PHB"/>
    <property type="match status" value="1"/>
</dbReference>
<dbReference type="InterPro" id="IPR043202">
    <property type="entry name" value="Band-7_stomatin-like"/>
</dbReference>
<dbReference type="Gene3D" id="6.10.250.2090">
    <property type="match status" value="1"/>
</dbReference>
<name>A0ABY9MM43_9GAMM</name>
<gene>
    <name evidence="4" type="ORF">RCF98_09870</name>
</gene>
<evidence type="ECO:0000256" key="2">
    <source>
        <dbReference type="ARBA" id="ARBA00008164"/>
    </source>
</evidence>
<comment type="subcellular location">
    <subcellularLocation>
        <location evidence="1">Membrane</location>
        <topology evidence="1">Single-pass membrane protein</topology>
    </subcellularLocation>
</comment>
<dbReference type="PRINTS" id="PR00721">
    <property type="entry name" value="STOMATIN"/>
</dbReference>
<evidence type="ECO:0000313" key="4">
    <source>
        <dbReference type="EMBL" id="WML89280.1"/>
    </source>
</evidence>
<dbReference type="EMBL" id="CP133218">
    <property type="protein sequence ID" value="WML89280.1"/>
    <property type="molecule type" value="Genomic_DNA"/>
</dbReference>
<reference evidence="4 5" key="1">
    <citation type="submission" date="2023-08" db="EMBL/GenBank/DDBJ databases">
        <title>New molecular markers tilS and rpoB for phylogenetic and monitoring studies of the genus Thiothrix biodiversity.</title>
        <authorList>
            <person name="Ravin N.V."/>
            <person name="Smolyakov D."/>
            <person name="Markov N.D."/>
            <person name="Beletsky A.V."/>
            <person name="Mardanov A.V."/>
            <person name="Rudenko T.S."/>
            <person name="Grabovich M.Y."/>
        </authorList>
    </citation>
    <scope>NUCLEOTIDE SEQUENCE [LARGE SCALE GENOMIC DNA]</scope>
    <source>
        <strain evidence="4 5">MK1</strain>
    </source>
</reference>
<dbReference type="CDD" id="cd13438">
    <property type="entry name" value="SPFH_eoslipins_u2"/>
    <property type="match status" value="1"/>
</dbReference>
<protein>
    <submittedName>
        <fullName evidence="4">Slipin family protein</fullName>
    </submittedName>
</protein>
<dbReference type="InterPro" id="IPR001107">
    <property type="entry name" value="Band_7"/>
</dbReference>
<dbReference type="PANTHER" id="PTHR10264">
    <property type="entry name" value="BAND 7 PROTEIN-RELATED"/>
    <property type="match status" value="1"/>
</dbReference>
<dbReference type="SUPFAM" id="SSF117892">
    <property type="entry name" value="Band 7/SPFH domain"/>
    <property type="match status" value="1"/>
</dbReference>
<dbReference type="PANTHER" id="PTHR10264:SF83">
    <property type="entry name" value="BLL5629 PROTEIN"/>
    <property type="match status" value="1"/>
</dbReference>
<dbReference type="Gene3D" id="3.30.479.30">
    <property type="entry name" value="Band 7 domain"/>
    <property type="match status" value="1"/>
</dbReference>
<evidence type="ECO:0000256" key="1">
    <source>
        <dbReference type="ARBA" id="ARBA00004167"/>
    </source>
</evidence>
<dbReference type="Proteomes" id="UP001236657">
    <property type="component" value="Chromosome"/>
</dbReference>
<dbReference type="InterPro" id="IPR001972">
    <property type="entry name" value="Stomatin_HflK_fam"/>
</dbReference>
<dbReference type="RefSeq" id="WP_308893475.1">
    <property type="nucleotide sequence ID" value="NZ_CP133218.1"/>
</dbReference>
<organism evidence="4 5">
    <name type="scientific">Thiothrix lacustris</name>
    <dbReference type="NCBI Taxonomy" id="525917"/>
    <lineage>
        <taxon>Bacteria</taxon>
        <taxon>Pseudomonadati</taxon>
        <taxon>Pseudomonadota</taxon>
        <taxon>Gammaproteobacteria</taxon>
        <taxon>Thiotrichales</taxon>
        <taxon>Thiotrichaceae</taxon>
        <taxon>Thiothrix</taxon>
    </lineage>
</organism>
<dbReference type="InterPro" id="IPR036013">
    <property type="entry name" value="Band_7/SPFH_dom_sf"/>
</dbReference>
<dbReference type="Pfam" id="PF01145">
    <property type="entry name" value="Band_7"/>
    <property type="match status" value="1"/>
</dbReference>
<accession>A0ABY9MM43</accession>
<sequence>MPDGNRYFGTDCQTVATTTRAALTVGLWDAKPPMLRLVRFSHPPQAVKPVRVGSNAFTTSQTLKEGVAEDILVLADLHPETFAEHLYTWATGEHEVGLVYQNGVLKDLKAPAQRGAYWRNQRSIEVRTLDISGDFKLPKALASQLLAAKEQPLRSAVGAALVAAPIPDGHSGFLEVDGEQCEMLTSGTHVWWQFNHSIKVTQLDCRLQNMEVNGQEILTKDRVGLRINLSAMWQIVDPQQVKVTLADHKDYLYRELQLALRAVVSTQTLDELLADKNLLNQTIQQTVAEKAAAYGIDLKTVGARDIVLPGEMKAILAQVVEAEKKAEASLIRRREETHETRSLHNTAKVMEGNPVLLRLKELDVLEKIAARISTLNVYGGLDGVMNDLVKLTDKPKAA</sequence>
<keyword evidence="5" id="KW-1185">Reference proteome</keyword>